<evidence type="ECO:0000313" key="1">
    <source>
        <dbReference type="EMBL" id="HHE75615.1"/>
    </source>
</evidence>
<accession>A0A7J3T8L8</accession>
<comment type="caution">
    <text evidence="1">The sequence shown here is derived from an EMBL/GenBank/DDBJ whole genome shotgun (WGS) entry which is preliminary data.</text>
</comment>
<protein>
    <submittedName>
        <fullName evidence="1">Uncharacterized protein</fullName>
    </submittedName>
</protein>
<organism evidence="1">
    <name type="scientific">Candidatus Aciduliprofundum boonei</name>
    <dbReference type="NCBI Taxonomy" id="379547"/>
    <lineage>
        <taxon>Archaea</taxon>
        <taxon>Methanobacteriati</taxon>
        <taxon>Thermoplasmatota</taxon>
        <taxon>DHVE2 group</taxon>
        <taxon>Candidatus Aciduliprofundum</taxon>
    </lineage>
</organism>
<proteinExistence type="predicted"/>
<dbReference type="Proteomes" id="UP000886130">
    <property type="component" value="Unassembled WGS sequence"/>
</dbReference>
<name>A0A7J3T8L8_9ARCH</name>
<reference evidence="1" key="1">
    <citation type="journal article" date="2020" name="mSystems">
        <title>Genome- and Community-Level Interaction Insights into Carbon Utilization and Element Cycling Functions of Hydrothermarchaeota in Hydrothermal Sediment.</title>
        <authorList>
            <person name="Zhou Z."/>
            <person name="Liu Y."/>
            <person name="Xu W."/>
            <person name="Pan J."/>
            <person name="Luo Z.H."/>
            <person name="Li M."/>
        </authorList>
    </citation>
    <scope>NUCLEOTIDE SEQUENCE [LARGE SCALE GENOMIC DNA]</scope>
    <source>
        <strain evidence="1">HyVt-85</strain>
    </source>
</reference>
<gene>
    <name evidence="1" type="ORF">ENL31_00625</name>
</gene>
<dbReference type="EMBL" id="DRTM01000047">
    <property type="protein sequence ID" value="HHE75615.1"/>
    <property type="molecule type" value="Genomic_DNA"/>
</dbReference>
<sequence>MLITPCELKKELWFENLKFIKEIICTSTECEGEVDCIKMNSQGFFLPFDRFNIWILDLSHFPYSPGYAFYTGYQTLKDFGIIAIIGEIESSLDSIALSYGFQILYNGEWHYYLKAGKGTVIE</sequence>
<dbReference type="AlphaFoldDB" id="A0A7J3T8L8"/>